<evidence type="ECO:0000259" key="3">
    <source>
        <dbReference type="Pfam" id="PF20413"/>
    </source>
</evidence>
<organism evidence="4 5">
    <name type="scientific">Eptatretus burgeri</name>
    <name type="common">Inshore hagfish</name>
    <dbReference type="NCBI Taxonomy" id="7764"/>
    <lineage>
        <taxon>Eukaryota</taxon>
        <taxon>Metazoa</taxon>
        <taxon>Chordata</taxon>
        <taxon>Craniata</taxon>
        <taxon>Vertebrata</taxon>
        <taxon>Cyclostomata</taxon>
        <taxon>Myxini</taxon>
        <taxon>Myxiniformes</taxon>
        <taxon>Myxinidae</taxon>
        <taxon>Eptatretinae</taxon>
        <taxon>Eptatretus</taxon>
    </lineage>
</organism>
<protein>
    <recommendedName>
        <fullName evidence="3">Bridge-like lipid transfer protein family member 1 N-terminal domain-containing protein</fullName>
    </recommendedName>
</protein>
<dbReference type="Ensembl" id="ENSEBUT00000001983.1">
    <property type="protein sequence ID" value="ENSEBUP00000001652.1"/>
    <property type="gene ID" value="ENSEBUG00000001355.1"/>
</dbReference>
<feature type="region of interest" description="Disordered" evidence="1">
    <location>
        <begin position="305"/>
        <end position="324"/>
    </location>
</feature>
<dbReference type="Proteomes" id="UP000694388">
    <property type="component" value="Unplaced"/>
</dbReference>
<dbReference type="GO" id="GO:0048488">
    <property type="term" value="P:synaptic vesicle endocytosis"/>
    <property type="evidence" value="ECO:0007669"/>
    <property type="project" value="TreeGrafter"/>
</dbReference>
<dbReference type="GeneTree" id="ENSGT00640000091487"/>
<dbReference type="PANTHER" id="PTHR31640">
    <property type="entry name" value="TRANSMEMBRANE PROTEIN KIAA1109"/>
    <property type="match status" value="1"/>
</dbReference>
<evidence type="ECO:0000256" key="1">
    <source>
        <dbReference type="SAM" id="MobiDB-lite"/>
    </source>
</evidence>
<name>A0A8C4N625_EPTBU</name>
<keyword evidence="2" id="KW-0472">Membrane</keyword>
<accession>A0A8C4N625</accession>
<keyword evidence="2" id="KW-0812">Transmembrane</keyword>
<proteinExistence type="predicted"/>
<dbReference type="Pfam" id="PF20413">
    <property type="entry name" value="BLTP1_N"/>
    <property type="match status" value="1"/>
</dbReference>
<dbReference type="AlphaFoldDB" id="A0A8C4N625"/>
<keyword evidence="5" id="KW-1185">Reference proteome</keyword>
<dbReference type="GO" id="GO:0098793">
    <property type="term" value="C:presynapse"/>
    <property type="evidence" value="ECO:0007669"/>
    <property type="project" value="GOC"/>
</dbReference>
<feature type="domain" description="Bridge-like lipid transfer protein family member 1 N-terminal" evidence="3">
    <location>
        <begin position="8"/>
        <end position="352"/>
    </location>
</feature>
<dbReference type="OMA" id="CCDIRIS"/>
<evidence type="ECO:0000313" key="5">
    <source>
        <dbReference type="Proteomes" id="UP000694388"/>
    </source>
</evidence>
<feature type="transmembrane region" description="Helical" evidence="2">
    <location>
        <begin position="30"/>
        <end position="49"/>
    </location>
</feature>
<dbReference type="Ensembl" id="ENSEBUT00000001932.1">
    <property type="protein sequence ID" value="ENSEBUP00000001602.1"/>
    <property type="gene ID" value="ENSEBUG00000001355.1"/>
</dbReference>
<reference evidence="4" key="1">
    <citation type="submission" date="2025-05" db="UniProtKB">
        <authorList>
            <consortium name="Ensembl"/>
        </authorList>
    </citation>
    <scope>IDENTIFICATION</scope>
</reference>
<dbReference type="PANTHER" id="PTHR31640:SF1">
    <property type="entry name" value="BRIDGE-LIKE LIPID TRANSFER PROTEIN FAMILY MEMBER 1"/>
    <property type="match status" value="1"/>
</dbReference>
<dbReference type="InterPro" id="IPR047104">
    <property type="entry name" value="BLTP1_N"/>
</dbReference>
<evidence type="ECO:0000256" key="2">
    <source>
        <dbReference type="SAM" id="Phobius"/>
    </source>
</evidence>
<keyword evidence="2" id="KW-1133">Transmembrane helix</keyword>
<evidence type="ECO:0000313" key="4">
    <source>
        <dbReference type="Ensembl" id="ENSEBUP00000001652.1"/>
    </source>
</evidence>
<dbReference type="InterPro" id="IPR033616">
    <property type="entry name" value="BLTP1"/>
</dbReference>
<sequence length="352" mass="40052">MAVDNLSKNDTYGMSYNELDNYLNQHNSNVAMLLAATILSGIWIIYLTCYNSRNLGFLLTIILNKFSKFGHIKFGSVSLSVLSGKVMFREAHLLNEDVSLRVQDGFVIFRWWRLYNPKHNMHDPRAETRLNITLNGFELHVYNRSSMYEHLEKVFGLEPTTILPAKNGERGKANAKKKENLPSERVVSEDLNPASSWRSLIPVIKVDINTGRLVFGNRLMPQTLSVNFEDALLTYATKPPSSRLDLYMHILKGKLENVRVMLVNSPRYAGVHQDEPPRLMGEGFVVLQSNDVDIYYYQDQPGLVPAEKDEDVDDSTSSESSKLQDLPPCWGLDIVCGKATDFNYGPWVDKQR</sequence>